<sequence length="768" mass="88923">MGKTRAEIQKAYRERKKAKDGAAYRKKEVDRVMKYYTPAVLASKEDLEKRRAKGREKMRRQKAKRERLPKLKIKMDFAQKKSGPSSKIKQMQYKLDKTLKAKRKLEKRLERLKMKEMKVPTRLTPRSKTDAEIRQAGLTPRRVPSSLRKKILFSNVFTSGLRERYEKKKTEGKRVIRRMVAGKVMKKYRLMNTLSNELGFARNARNTKHRKTRRSLARARLRRQVQEFLERDDNSRMMPGKNDCKKVGKEKLQVRILSNYLSTLRDKFEAETGIKISLSHFAKMRPQNMKLACFLSRNTCLCTRHQNFALKLKTLKQHNCVKTTNPDNFLQAFPDADKVESLLSNLPPDGNIKYDEWKRVEVDGKKKMKIVTSEVETTAFCAKFKEEVPHFRQHVARANEQYSQLKTLKENLDQNHIVIQMDFAENYKVKSNDEIQSAYWNCDMVTLHPTVIYYKSENGELQHESICVVSDELGHNAATVFAILKRVVPEVKQKHPAISYIHYWTDSPSSQYRNKTMFSILSDHESLFGVPACWNYFEAGHGKGPCDGVGGTAKRMADQAVNHQETTIQDAHDFYKWASQQEKSVIKYMFVHKAECQESQAYLAEKYGQVKAIPGTMSFHAVVGRLGEIESRSTSCYCERCFDTNGFRTSTTCKWEKHKISTNTGPTAAEASATIRIDDYVAAVYDSNWYVGVVEDEDDGEYCVRFMQQAGQKFKWPRRKDDLWIKPADVLCVVEKPQATGKSQRMFTFSEATLTHIEECYASKVSQK</sequence>
<dbReference type="PANTHER" id="PTHR46601">
    <property type="entry name" value="ULP_PROTEASE DOMAIN-CONTAINING PROTEIN"/>
    <property type="match status" value="1"/>
</dbReference>
<evidence type="ECO:0000256" key="1">
    <source>
        <dbReference type="SAM" id="Coils"/>
    </source>
</evidence>
<feature type="compositionally biased region" description="Basic residues" evidence="2">
    <location>
        <begin position="50"/>
        <end position="65"/>
    </location>
</feature>
<dbReference type="EMBL" id="OV696694">
    <property type="protein sequence ID" value="CAH1273647.1"/>
    <property type="molecule type" value="Genomic_DNA"/>
</dbReference>
<evidence type="ECO:0000313" key="4">
    <source>
        <dbReference type="Proteomes" id="UP000838412"/>
    </source>
</evidence>
<dbReference type="OrthoDB" id="10068393at2759"/>
<keyword evidence="1" id="KW-0175">Coiled coil</keyword>
<proteinExistence type="predicted"/>
<reference evidence="3" key="1">
    <citation type="submission" date="2022-01" db="EMBL/GenBank/DDBJ databases">
        <authorList>
            <person name="Braso-Vives M."/>
        </authorList>
    </citation>
    <scope>NUCLEOTIDE SEQUENCE</scope>
</reference>
<evidence type="ECO:0000313" key="3">
    <source>
        <dbReference type="EMBL" id="CAH1273647.1"/>
    </source>
</evidence>
<dbReference type="Proteomes" id="UP000838412">
    <property type="component" value="Chromosome 9"/>
</dbReference>
<keyword evidence="4" id="KW-1185">Reference proteome</keyword>
<evidence type="ECO:0000256" key="2">
    <source>
        <dbReference type="SAM" id="MobiDB-lite"/>
    </source>
</evidence>
<protein>
    <submittedName>
        <fullName evidence="3">Hypp5169 protein</fullName>
    </submittedName>
</protein>
<organism evidence="3 4">
    <name type="scientific">Branchiostoma lanceolatum</name>
    <name type="common">Common lancelet</name>
    <name type="synonym">Amphioxus lanceolatum</name>
    <dbReference type="NCBI Taxonomy" id="7740"/>
    <lineage>
        <taxon>Eukaryota</taxon>
        <taxon>Metazoa</taxon>
        <taxon>Chordata</taxon>
        <taxon>Cephalochordata</taxon>
        <taxon>Leptocardii</taxon>
        <taxon>Amphioxiformes</taxon>
        <taxon>Branchiostomatidae</taxon>
        <taxon>Branchiostoma</taxon>
    </lineage>
</organism>
<accession>A0A8K0ACZ6</accession>
<dbReference type="AlphaFoldDB" id="A0A8K0ACZ6"/>
<dbReference type="PANTHER" id="PTHR46601:SF1">
    <property type="entry name" value="ADF-H DOMAIN-CONTAINING PROTEIN"/>
    <property type="match status" value="1"/>
</dbReference>
<name>A0A8K0ACZ6_BRALA</name>
<gene>
    <name evidence="3" type="primary">Hypp5169</name>
    <name evidence="3" type="ORF">BLAG_LOCUS24925</name>
</gene>
<feature type="region of interest" description="Disordered" evidence="2">
    <location>
        <begin position="43"/>
        <end position="66"/>
    </location>
</feature>
<feature type="coiled-coil region" evidence="1">
    <location>
        <begin position="88"/>
        <end position="115"/>
    </location>
</feature>